<gene>
    <name evidence="1" type="ORF">NYM_LOCUS11716</name>
</gene>
<sequence>MKYAYSMCFGYDEKQQTHFHVCLVGPLITCLSNPTCFACNEGQTNFIAIVLIYTYTRGLSFSSTPRELSTQYHRSTTLPIDDYNSEIVFDLDHLHRNPARMISTKRLVQMARKWQKMAARGRKRISFGVVPKSNSRKKVA</sequence>
<proteinExistence type="predicted"/>
<reference evidence="1" key="1">
    <citation type="submission" date="2019-09" db="EMBL/GenBank/DDBJ databases">
        <authorList>
            <person name="Zhang L."/>
        </authorList>
    </citation>
    <scope>NUCLEOTIDE SEQUENCE</scope>
</reference>
<evidence type="ECO:0000313" key="1">
    <source>
        <dbReference type="EMBL" id="VVV95272.1"/>
    </source>
</evidence>
<accession>A0A5K1A274</accession>
<protein>
    <submittedName>
        <fullName evidence="1">Uncharacterized protein</fullName>
    </submittedName>
</protein>
<name>A0A5K1A274_9MAGN</name>
<organism evidence="1">
    <name type="scientific">Nymphaea colorata</name>
    <name type="common">pocket water lily</name>
    <dbReference type="NCBI Taxonomy" id="210225"/>
    <lineage>
        <taxon>Eukaryota</taxon>
        <taxon>Viridiplantae</taxon>
        <taxon>Streptophyta</taxon>
        <taxon>Embryophyta</taxon>
        <taxon>Tracheophyta</taxon>
        <taxon>Spermatophyta</taxon>
        <taxon>Magnoliopsida</taxon>
        <taxon>Nymphaeales</taxon>
        <taxon>Nymphaeaceae</taxon>
        <taxon>Nymphaea</taxon>
    </lineage>
</organism>
<dbReference type="Gramene" id="NC2G0004530.1">
    <property type="protein sequence ID" value="NC2G0004530.1:cds"/>
    <property type="gene ID" value="NC2G0004530"/>
</dbReference>
<dbReference type="AlphaFoldDB" id="A0A5K1A274"/>
<dbReference type="EMBL" id="LR721780">
    <property type="protein sequence ID" value="VVV95272.1"/>
    <property type="molecule type" value="Genomic_DNA"/>
</dbReference>